<accession>A0A840CLI3</accession>
<name>A0A840CLI3_9RHOB</name>
<dbReference type="EMBL" id="JACIEQ010000007">
    <property type="protein sequence ID" value="MBB4023596.1"/>
    <property type="molecule type" value="Genomic_DNA"/>
</dbReference>
<proteinExistence type="predicted"/>
<comment type="caution">
    <text evidence="1">The sequence shown here is derived from an EMBL/GenBank/DDBJ whole genome shotgun (WGS) entry which is preliminary data.</text>
</comment>
<dbReference type="RefSeq" id="WP_054540646.1">
    <property type="nucleotide sequence ID" value="NZ_JACIEQ010000007.1"/>
</dbReference>
<organism evidence="1 2">
    <name type="scientific">Actibacterium naphthalenivorans</name>
    <dbReference type="NCBI Taxonomy" id="1614693"/>
    <lineage>
        <taxon>Bacteria</taxon>
        <taxon>Pseudomonadati</taxon>
        <taxon>Pseudomonadota</taxon>
        <taxon>Alphaproteobacteria</taxon>
        <taxon>Rhodobacterales</taxon>
        <taxon>Roseobacteraceae</taxon>
        <taxon>Actibacterium</taxon>
    </lineage>
</organism>
<evidence type="ECO:0000313" key="1">
    <source>
        <dbReference type="EMBL" id="MBB4023596.1"/>
    </source>
</evidence>
<dbReference type="AlphaFoldDB" id="A0A840CLI3"/>
<gene>
    <name evidence="1" type="ORF">GGR17_003432</name>
</gene>
<protein>
    <submittedName>
        <fullName evidence="1">Uncharacterized protein</fullName>
    </submittedName>
</protein>
<keyword evidence="2" id="KW-1185">Reference proteome</keyword>
<sequence length="87" mass="8618">MANTEMKVVDCGPLSPEKASSVALAEGGISTRSTGVFGALGVHGVARDHAGGMTGGMICFPDAVHVTQTHQAGGATRTGLGPVREAA</sequence>
<dbReference type="Proteomes" id="UP000585681">
    <property type="component" value="Unassembled WGS sequence"/>
</dbReference>
<reference evidence="1 2" key="1">
    <citation type="submission" date="2020-08" db="EMBL/GenBank/DDBJ databases">
        <title>Genomic Encyclopedia of Type Strains, Phase IV (KMG-IV): sequencing the most valuable type-strain genomes for metagenomic binning, comparative biology and taxonomic classification.</title>
        <authorList>
            <person name="Goeker M."/>
        </authorList>
    </citation>
    <scope>NUCLEOTIDE SEQUENCE [LARGE SCALE GENOMIC DNA]</scope>
    <source>
        <strain evidence="1 2">DSM 105040</strain>
    </source>
</reference>
<evidence type="ECO:0000313" key="2">
    <source>
        <dbReference type="Proteomes" id="UP000585681"/>
    </source>
</evidence>